<feature type="compositionally biased region" description="Polar residues" evidence="1">
    <location>
        <begin position="40"/>
        <end position="50"/>
    </location>
</feature>
<comment type="caution">
    <text evidence="2">The sequence shown here is derived from an EMBL/GenBank/DDBJ whole genome shotgun (WGS) entry which is preliminary data.</text>
</comment>
<accession>A0A368G8R6</accession>
<protein>
    <submittedName>
        <fullName evidence="2">Uncharacterized protein</fullName>
    </submittedName>
</protein>
<evidence type="ECO:0000256" key="1">
    <source>
        <dbReference type="SAM" id="MobiDB-lite"/>
    </source>
</evidence>
<gene>
    <name evidence="2" type="ORF">ANCCAN_13322</name>
</gene>
<keyword evidence="3" id="KW-1185">Reference proteome</keyword>
<dbReference type="EMBL" id="JOJR01000270">
    <property type="protein sequence ID" value="RCN40742.1"/>
    <property type="molecule type" value="Genomic_DNA"/>
</dbReference>
<feature type="region of interest" description="Disordered" evidence="1">
    <location>
        <begin position="40"/>
        <end position="82"/>
    </location>
</feature>
<name>A0A368G8R6_ANCCA</name>
<reference evidence="2 3" key="1">
    <citation type="submission" date="2014-10" db="EMBL/GenBank/DDBJ databases">
        <title>Draft genome of the hookworm Ancylostoma caninum.</title>
        <authorList>
            <person name="Mitreva M."/>
        </authorList>
    </citation>
    <scope>NUCLEOTIDE SEQUENCE [LARGE SCALE GENOMIC DNA]</scope>
    <source>
        <strain evidence="2 3">Baltimore</strain>
    </source>
</reference>
<organism evidence="2 3">
    <name type="scientific">Ancylostoma caninum</name>
    <name type="common">Dog hookworm</name>
    <dbReference type="NCBI Taxonomy" id="29170"/>
    <lineage>
        <taxon>Eukaryota</taxon>
        <taxon>Metazoa</taxon>
        <taxon>Ecdysozoa</taxon>
        <taxon>Nematoda</taxon>
        <taxon>Chromadorea</taxon>
        <taxon>Rhabditida</taxon>
        <taxon>Rhabditina</taxon>
        <taxon>Rhabditomorpha</taxon>
        <taxon>Strongyloidea</taxon>
        <taxon>Ancylostomatidae</taxon>
        <taxon>Ancylostomatinae</taxon>
        <taxon>Ancylostoma</taxon>
    </lineage>
</organism>
<proteinExistence type="predicted"/>
<evidence type="ECO:0000313" key="2">
    <source>
        <dbReference type="EMBL" id="RCN40742.1"/>
    </source>
</evidence>
<evidence type="ECO:0000313" key="3">
    <source>
        <dbReference type="Proteomes" id="UP000252519"/>
    </source>
</evidence>
<feature type="compositionally biased region" description="Basic and acidic residues" evidence="1">
    <location>
        <begin position="56"/>
        <end position="66"/>
    </location>
</feature>
<dbReference type="AlphaFoldDB" id="A0A368G8R6"/>
<dbReference type="Proteomes" id="UP000252519">
    <property type="component" value="Unassembled WGS sequence"/>
</dbReference>
<sequence length="113" mass="12949">MHEIIRLSRLLFIHGFNNALVFDSRQRFYRSANTFHRISSISPIRQSTPPEVQENPLEKDASEKSIDMGQPTRSNPRPRRYSVSAISLPRTASFNGSDRNAYLYAVDISEHGE</sequence>
<feature type="non-terminal residue" evidence="2">
    <location>
        <position position="113"/>
    </location>
</feature>